<keyword evidence="1" id="KW-0812">Transmembrane</keyword>
<accession>A0A9C7URQ1</accession>
<protein>
    <submittedName>
        <fullName evidence="2">Uncharacterized protein</fullName>
    </submittedName>
</protein>
<dbReference type="EMBL" id="BQMJ01000037">
    <property type="protein sequence ID" value="GJQ12850.1"/>
    <property type="molecule type" value="Genomic_DNA"/>
</dbReference>
<reference evidence="2" key="2">
    <citation type="submission" date="2022-01" db="EMBL/GenBank/DDBJ databases">
        <authorList>
            <person name="Hirooka S."/>
            <person name="Miyagishima S.Y."/>
        </authorList>
    </citation>
    <scope>NUCLEOTIDE SEQUENCE</scope>
    <source>
        <strain evidence="2">NBRC 102759</strain>
    </source>
</reference>
<organism evidence="2 3">
    <name type="scientific">Galdieria partita</name>
    <dbReference type="NCBI Taxonomy" id="83374"/>
    <lineage>
        <taxon>Eukaryota</taxon>
        <taxon>Rhodophyta</taxon>
        <taxon>Bangiophyceae</taxon>
        <taxon>Galdieriales</taxon>
        <taxon>Galdieriaceae</taxon>
        <taxon>Galdieria</taxon>
    </lineage>
</organism>
<sequence length="266" mass="30763">MLFIFVGENFSKCFFSKLRYHTRRRVVLSPTACTTRKHPTHLSLQASSQRSEKSGFSFWVRELASRLHWPLILYTPPLYWFLRQLAPGSGLLLSQRIQFATLAIFLCELFRCLLQDLANLGVAVGRRLVWLRKYHEWKAIGREPLGALSQSVPLWELRRHFYVLIGTAVLELVSFYEAIFWRERVGLTLLILSQCFFNAMTELEIAQDGSCKRVQLQARALMLVGDGVYLVVCLLYYLGIFPLITSSCCLVLLLVYLGLKYMRPSR</sequence>
<evidence type="ECO:0000313" key="2">
    <source>
        <dbReference type="EMBL" id="GJQ12850.1"/>
    </source>
</evidence>
<dbReference type="OrthoDB" id="10383705at2759"/>
<dbReference type="Proteomes" id="UP001061958">
    <property type="component" value="Unassembled WGS sequence"/>
</dbReference>
<gene>
    <name evidence="2" type="ORF">GpartN1_g4641.t1</name>
</gene>
<reference evidence="2" key="1">
    <citation type="journal article" date="2022" name="Proc. Natl. Acad. Sci. U.S.A.">
        <title>Life cycle and functional genomics of the unicellular red alga Galdieria for elucidating algal and plant evolution and industrial use.</title>
        <authorList>
            <person name="Hirooka S."/>
            <person name="Itabashi T."/>
            <person name="Ichinose T.M."/>
            <person name="Onuma R."/>
            <person name="Fujiwara T."/>
            <person name="Yamashita S."/>
            <person name="Jong L.W."/>
            <person name="Tomita R."/>
            <person name="Iwane A.H."/>
            <person name="Miyagishima S.Y."/>
        </authorList>
    </citation>
    <scope>NUCLEOTIDE SEQUENCE</scope>
    <source>
        <strain evidence="2">NBRC 102759</strain>
    </source>
</reference>
<dbReference type="AlphaFoldDB" id="A0A9C7URQ1"/>
<feature type="transmembrane region" description="Helical" evidence="1">
    <location>
        <begin position="243"/>
        <end position="262"/>
    </location>
</feature>
<keyword evidence="1" id="KW-1133">Transmembrane helix</keyword>
<keyword evidence="3" id="KW-1185">Reference proteome</keyword>
<comment type="caution">
    <text evidence="2">The sequence shown here is derived from an EMBL/GenBank/DDBJ whole genome shotgun (WGS) entry which is preliminary data.</text>
</comment>
<proteinExistence type="predicted"/>
<name>A0A9C7URQ1_9RHOD</name>
<evidence type="ECO:0000256" key="1">
    <source>
        <dbReference type="SAM" id="Phobius"/>
    </source>
</evidence>
<evidence type="ECO:0000313" key="3">
    <source>
        <dbReference type="Proteomes" id="UP001061958"/>
    </source>
</evidence>
<keyword evidence="1" id="KW-0472">Membrane</keyword>